<dbReference type="FunFam" id="3.90.1530.10:FF:000001">
    <property type="entry name" value="Sulfiredoxin"/>
    <property type="match status" value="1"/>
</dbReference>
<dbReference type="AlphaFoldDB" id="A0A0L8HBX1"/>
<feature type="domain" description="ParB-like N-terminal" evidence="10">
    <location>
        <begin position="62"/>
        <end position="156"/>
    </location>
</feature>
<name>A0A0L8HBX1_OCTBM</name>
<keyword evidence="5" id="KW-0067">ATP-binding</keyword>
<dbReference type="OrthoDB" id="10023328at2759"/>
<proteinExistence type="inferred from homology"/>
<keyword evidence="6" id="KW-0049">Antioxidant</keyword>
<dbReference type="GO" id="GO:0032542">
    <property type="term" value="F:sulfiredoxin activity"/>
    <property type="evidence" value="ECO:0007669"/>
    <property type="project" value="UniProtKB-EC"/>
</dbReference>
<dbReference type="InterPro" id="IPR036086">
    <property type="entry name" value="ParB/Sulfiredoxin_sf"/>
</dbReference>
<dbReference type="InterPro" id="IPR016692">
    <property type="entry name" value="Sulfiredoxin"/>
</dbReference>
<evidence type="ECO:0000256" key="9">
    <source>
        <dbReference type="ARBA" id="ARBA00047514"/>
    </source>
</evidence>
<dbReference type="EMBL" id="KQ418609">
    <property type="protein sequence ID" value="KOF86569.1"/>
    <property type="molecule type" value="Genomic_DNA"/>
</dbReference>
<accession>A0A0L8HBX1</accession>
<evidence type="ECO:0000256" key="4">
    <source>
        <dbReference type="ARBA" id="ARBA00022741"/>
    </source>
</evidence>
<sequence>MYLERFYSVKLFSLGVSHTLSKHLNTPFSKSPIVFYRQMCTKSDTDQNIDKTIHDAHITDIHDVPINIIQRPIPPVLDSEKLKSLMETIKNPNTRHLVPPIDLLWITGSEGGNYYYSFGGCHRFEAYTALQEKSIPCKLIKGTAEDLKVYMGSSAPDLR</sequence>
<dbReference type="GO" id="GO:0034599">
    <property type="term" value="P:cellular response to oxidative stress"/>
    <property type="evidence" value="ECO:0007669"/>
    <property type="project" value="TreeGrafter"/>
</dbReference>
<dbReference type="Pfam" id="PF02195">
    <property type="entry name" value="ParB_N"/>
    <property type="match status" value="1"/>
</dbReference>
<dbReference type="GO" id="GO:0005524">
    <property type="term" value="F:ATP binding"/>
    <property type="evidence" value="ECO:0007669"/>
    <property type="project" value="UniProtKB-KW"/>
</dbReference>
<dbReference type="SMART" id="SM00470">
    <property type="entry name" value="ParB"/>
    <property type="match status" value="1"/>
</dbReference>
<evidence type="ECO:0000313" key="11">
    <source>
        <dbReference type="EMBL" id="KOF86569.1"/>
    </source>
</evidence>
<dbReference type="CDD" id="cd16395">
    <property type="entry name" value="Srx"/>
    <property type="match status" value="1"/>
</dbReference>
<comment type="catalytic activity">
    <reaction evidence="9">
        <text>S-hydroxy-S-oxy-L-cysteinyl-[peroxiredoxin] + [protein]-dithiol + ATP = S-hydroxy-L-cysteinyl-[peroxiredoxin] + [protein]-disulfide + ADP + phosphate</text>
        <dbReference type="Rhea" id="RHEA:17545"/>
        <dbReference type="Rhea" id="RHEA-COMP:10593"/>
        <dbReference type="Rhea" id="RHEA-COMP:10594"/>
        <dbReference type="Rhea" id="RHEA-COMP:13681"/>
        <dbReference type="Rhea" id="RHEA-COMP:17976"/>
        <dbReference type="ChEBI" id="CHEBI:29950"/>
        <dbReference type="ChEBI" id="CHEBI:30616"/>
        <dbReference type="ChEBI" id="CHEBI:43474"/>
        <dbReference type="ChEBI" id="CHEBI:50058"/>
        <dbReference type="ChEBI" id="CHEBI:61973"/>
        <dbReference type="ChEBI" id="CHEBI:61974"/>
        <dbReference type="ChEBI" id="CHEBI:456216"/>
        <dbReference type="EC" id="1.8.98.2"/>
    </reaction>
</comment>
<dbReference type="PANTHER" id="PTHR21348">
    <property type="match status" value="1"/>
</dbReference>
<evidence type="ECO:0000256" key="7">
    <source>
        <dbReference type="ARBA" id="ARBA00023002"/>
    </source>
</evidence>
<dbReference type="PANTHER" id="PTHR21348:SF2">
    <property type="entry name" value="SULFIREDOXIN-1"/>
    <property type="match status" value="1"/>
</dbReference>
<comment type="similarity">
    <text evidence="1">Belongs to the sulfiredoxin family.</text>
</comment>
<dbReference type="EC" id="1.8.98.2" evidence="2"/>
<evidence type="ECO:0000256" key="5">
    <source>
        <dbReference type="ARBA" id="ARBA00022840"/>
    </source>
</evidence>
<evidence type="ECO:0000256" key="1">
    <source>
        <dbReference type="ARBA" id="ARBA00009609"/>
    </source>
</evidence>
<dbReference type="EMBL" id="KQ418609">
    <property type="protein sequence ID" value="KOF86570.1"/>
    <property type="molecule type" value="Genomic_DNA"/>
</dbReference>
<protein>
    <recommendedName>
        <fullName evidence="2">sulfiredoxin</fullName>
        <ecNumber evidence="2">1.8.98.2</ecNumber>
    </recommendedName>
</protein>
<dbReference type="InterPro" id="IPR003115">
    <property type="entry name" value="ParB_N"/>
</dbReference>
<evidence type="ECO:0000259" key="10">
    <source>
        <dbReference type="SMART" id="SM00470"/>
    </source>
</evidence>
<keyword evidence="3" id="KW-0488">Methylation</keyword>
<dbReference type="GO" id="GO:0005737">
    <property type="term" value="C:cytoplasm"/>
    <property type="evidence" value="ECO:0007669"/>
    <property type="project" value="TreeGrafter"/>
</dbReference>
<evidence type="ECO:0000256" key="6">
    <source>
        <dbReference type="ARBA" id="ARBA00022862"/>
    </source>
</evidence>
<dbReference type="OMA" id="SQIRRPI"/>
<dbReference type="SUPFAM" id="SSF110849">
    <property type="entry name" value="ParB/Sulfiredoxin"/>
    <property type="match status" value="1"/>
</dbReference>
<dbReference type="STRING" id="37653.A0A0L8HBX1"/>
<evidence type="ECO:0000256" key="2">
    <source>
        <dbReference type="ARBA" id="ARBA00013055"/>
    </source>
</evidence>
<keyword evidence="8" id="KW-1015">Disulfide bond</keyword>
<dbReference type="KEGG" id="obi:106871679"/>
<keyword evidence="4" id="KW-0547">Nucleotide-binding</keyword>
<evidence type="ECO:0000256" key="8">
    <source>
        <dbReference type="ARBA" id="ARBA00023157"/>
    </source>
</evidence>
<gene>
    <name evidence="11" type="ORF">OCBIM_22018344mg</name>
</gene>
<keyword evidence="7" id="KW-0560">Oxidoreductase</keyword>
<dbReference type="Gene3D" id="3.90.1530.10">
    <property type="entry name" value="Conserved hypothetical protein from pyrococcus furiosus pfu- 392566-001, ParB domain"/>
    <property type="match status" value="1"/>
</dbReference>
<reference evidence="11" key="1">
    <citation type="submission" date="2015-07" db="EMBL/GenBank/DDBJ databases">
        <title>MeaNS - Measles Nucleotide Surveillance Program.</title>
        <authorList>
            <person name="Tran T."/>
            <person name="Druce J."/>
        </authorList>
    </citation>
    <scope>NUCLEOTIDE SEQUENCE</scope>
    <source>
        <strain evidence="11">UCB-OBI-ISO-001</strain>
        <tissue evidence="11">Gonad</tissue>
    </source>
</reference>
<organism evidence="11">
    <name type="scientific">Octopus bimaculoides</name>
    <name type="common">California two-spotted octopus</name>
    <dbReference type="NCBI Taxonomy" id="37653"/>
    <lineage>
        <taxon>Eukaryota</taxon>
        <taxon>Metazoa</taxon>
        <taxon>Spiralia</taxon>
        <taxon>Lophotrochozoa</taxon>
        <taxon>Mollusca</taxon>
        <taxon>Cephalopoda</taxon>
        <taxon>Coleoidea</taxon>
        <taxon>Octopodiformes</taxon>
        <taxon>Octopoda</taxon>
        <taxon>Incirrata</taxon>
        <taxon>Octopodidae</taxon>
        <taxon>Octopus</taxon>
    </lineage>
</organism>
<evidence type="ECO:0000256" key="3">
    <source>
        <dbReference type="ARBA" id="ARBA00022481"/>
    </source>
</evidence>